<dbReference type="InterPro" id="IPR050553">
    <property type="entry name" value="Thioredoxin_ResA/DsbE_sf"/>
</dbReference>
<dbReference type="SUPFAM" id="SSF52833">
    <property type="entry name" value="Thioredoxin-like"/>
    <property type="match status" value="1"/>
</dbReference>
<organism evidence="6 7">
    <name type="scientific">Tepidimonas sediminis</name>
    <dbReference type="NCBI Taxonomy" id="2588941"/>
    <lineage>
        <taxon>Bacteria</taxon>
        <taxon>Pseudomonadati</taxon>
        <taxon>Pseudomonadota</taxon>
        <taxon>Betaproteobacteria</taxon>
        <taxon>Burkholderiales</taxon>
        <taxon>Tepidimonas</taxon>
    </lineage>
</organism>
<dbReference type="PROSITE" id="PS51257">
    <property type="entry name" value="PROKAR_LIPOPROTEIN"/>
    <property type="match status" value="1"/>
</dbReference>
<dbReference type="InterPro" id="IPR013766">
    <property type="entry name" value="Thioredoxin_domain"/>
</dbReference>
<accession>A0A554WMV4</accession>
<feature type="domain" description="Thioredoxin" evidence="5">
    <location>
        <begin position="25"/>
        <end position="165"/>
    </location>
</feature>
<evidence type="ECO:0000256" key="1">
    <source>
        <dbReference type="ARBA" id="ARBA00004196"/>
    </source>
</evidence>
<dbReference type="InterPro" id="IPR036249">
    <property type="entry name" value="Thioredoxin-like_sf"/>
</dbReference>
<evidence type="ECO:0000256" key="2">
    <source>
        <dbReference type="ARBA" id="ARBA00022748"/>
    </source>
</evidence>
<dbReference type="GO" id="GO:0030313">
    <property type="term" value="C:cell envelope"/>
    <property type="evidence" value="ECO:0007669"/>
    <property type="project" value="UniProtKB-SubCell"/>
</dbReference>
<dbReference type="PROSITE" id="PS00194">
    <property type="entry name" value="THIOREDOXIN_1"/>
    <property type="match status" value="1"/>
</dbReference>
<protein>
    <submittedName>
        <fullName evidence="6">Thiol-disulfide oxidoreductase ResA</fullName>
    </submittedName>
</protein>
<sequence length="165" mass="18064">MDVRLRPWLLAAPLLAPLAAGLAGCAGAERAPASTFHLLDGRTLTMTELQGKVLLVNFWATTCASCVKEMPLLVQTHQRFAARGFETLAVAMSYDPPEWVANFARTRQLPFTVALDRDGELARAWGEVKLTPTTFIVDRQGRIVKRYVGPPDFDALAGLLDELLG</sequence>
<evidence type="ECO:0000313" key="7">
    <source>
        <dbReference type="Proteomes" id="UP000320225"/>
    </source>
</evidence>
<keyword evidence="4" id="KW-0732">Signal</keyword>
<dbReference type="OrthoDB" id="9811352at2"/>
<dbReference type="InterPro" id="IPR013740">
    <property type="entry name" value="Redoxin"/>
</dbReference>
<keyword evidence="7" id="KW-1185">Reference proteome</keyword>
<dbReference type="PANTHER" id="PTHR42852:SF18">
    <property type="entry name" value="CHROMOSOME UNDETERMINED SCAFFOLD_47, WHOLE GENOME SHOTGUN SEQUENCE"/>
    <property type="match status" value="1"/>
</dbReference>
<proteinExistence type="predicted"/>
<evidence type="ECO:0000259" key="5">
    <source>
        <dbReference type="PROSITE" id="PS51352"/>
    </source>
</evidence>
<dbReference type="PROSITE" id="PS51352">
    <property type="entry name" value="THIOREDOXIN_2"/>
    <property type="match status" value="1"/>
</dbReference>
<reference evidence="6 7" key="1">
    <citation type="submission" date="2019-07" db="EMBL/GenBank/DDBJ databases">
        <title>Tepidimonas sediminis YIM 72259 draft genome.</title>
        <authorList>
            <person name="Da Costa M.S."/>
            <person name="Froufe H.J.C."/>
            <person name="Egas C."/>
            <person name="Albuquerque L."/>
        </authorList>
    </citation>
    <scope>NUCLEOTIDE SEQUENCE [LARGE SCALE GENOMIC DNA]</scope>
    <source>
        <strain evidence="6 7">YIM 72259</strain>
    </source>
</reference>
<dbReference type="InterPro" id="IPR017937">
    <property type="entry name" value="Thioredoxin_CS"/>
</dbReference>
<dbReference type="PANTHER" id="PTHR42852">
    <property type="entry name" value="THIOL:DISULFIDE INTERCHANGE PROTEIN DSBE"/>
    <property type="match status" value="1"/>
</dbReference>
<dbReference type="CDD" id="cd02966">
    <property type="entry name" value="TlpA_like_family"/>
    <property type="match status" value="1"/>
</dbReference>
<keyword evidence="3" id="KW-0676">Redox-active center</keyword>
<evidence type="ECO:0000313" key="6">
    <source>
        <dbReference type="EMBL" id="TSE24908.1"/>
    </source>
</evidence>
<keyword evidence="2" id="KW-0201">Cytochrome c-type biogenesis</keyword>
<dbReference type="GO" id="GO:0015036">
    <property type="term" value="F:disulfide oxidoreductase activity"/>
    <property type="evidence" value="ECO:0007669"/>
    <property type="project" value="UniProtKB-ARBA"/>
</dbReference>
<gene>
    <name evidence="6" type="primary">resA_2</name>
    <name evidence="6" type="ORF">Tsedi_01768</name>
</gene>
<dbReference type="AlphaFoldDB" id="A0A554WMV4"/>
<evidence type="ECO:0000256" key="4">
    <source>
        <dbReference type="SAM" id="SignalP"/>
    </source>
</evidence>
<comment type="subcellular location">
    <subcellularLocation>
        <location evidence="1">Cell envelope</location>
    </subcellularLocation>
</comment>
<dbReference type="Pfam" id="PF08534">
    <property type="entry name" value="Redoxin"/>
    <property type="match status" value="1"/>
</dbReference>
<evidence type="ECO:0000256" key="3">
    <source>
        <dbReference type="ARBA" id="ARBA00023284"/>
    </source>
</evidence>
<feature type="chain" id="PRO_5022137792" evidence="4">
    <location>
        <begin position="29"/>
        <end position="165"/>
    </location>
</feature>
<feature type="signal peptide" evidence="4">
    <location>
        <begin position="1"/>
        <end position="28"/>
    </location>
</feature>
<dbReference type="Gene3D" id="3.40.30.10">
    <property type="entry name" value="Glutaredoxin"/>
    <property type="match status" value="1"/>
</dbReference>
<name>A0A554WMV4_9BURK</name>
<dbReference type="GO" id="GO:0017004">
    <property type="term" value="P:cytochrome complex assembly"/>
    <property type="evidence" value="ECO:0007669"/>
    <property type="project" value="UniProtKB-KW"/>
</dbReference>
<dbReference type="RefSeq" id="WP_143895777.1">
    <property type="nucleotide sequence ID" value="NZ_VJND01000010.1"/>
</dbReference>
<dbReference type="Proteomes" id="UP000320225">
    <property type="component" value="Unassembled WGS sequence"/>
</dbReference>
<comment type="caution">
    <text evidence="6">The sequence shown here is derived from an EMBL/GenBank/DDBJ whole genome shotgun (WGS) entry which is preliminary data.</text>
</comment>
<dbReference type="EMBL" id="VJND01000010">
    <property type="protein sequence ID" value="TSE24908.1"/>
    <property type="molecule type" value="Genomic_DNA"/>
</dbReference>